<reference evidence="2" key="1">
    <citation type="submission" date="2016-06" db="EMBL/GenBank/DDBJ databases">
        <authorList>
            <person name="Petersen J."/>
            <person name="Sayavedra L."/>
        </authorList>
    </citation>
    <scope>NUCLEOTIDE SEQUENCE [LARGE SCALE GENOMIC DNA]</scope>
    <source>
        <strain evidence="2">BazSymA</strain>
    </source>
</reference>
<dbReference type="Proteomes" id="UP000198988">
    <property type="component" value="Unassembled WGS sequence"/>
</dbReference>
<gene>
    <name evidence="1" type="ORF">BAZSYMA_ACONTIG00009_0</name>
</gene>
<name>A0A1H6LB16_9GAMM</name>
<dbReference type="EMBL" id="CDSC02000234">
    <property type="protein sequence ID" value="SEH81729.1"/>
    <property type="molecule type" value="Genomic_DNA"/>
</dbReference>
<proteinExistence type="predicted"/>
<protein>
    <submittedName>
        <fullName evidence="1">Uncharacterized protein</fullName>
    </submittedName>
</protein>
<accession>A0A1H6LB16</accession>
<organism evidence="1 2">
    <name type="scientific">Bathymodiolus azoricus thioautotrophic gill symbiont</name>
    <dbReference type="NCBI Taxonomy" id="235205"/>
    <lineage>
        <taxon>Bacteria</taxon>
        <taxon>Pseudomonadati</taxon>
        <taxon>Pseudomonadota</taxon>
        <taxon>Gammaproteobacteria</taxon>
        <taxon>sulfur-oxidizing symbionts</taxon>
    </lineage>
</organism>
<sequence length="35" mass="3624">MVLTAPAVCALIECFVAKLKASTLKGTVILNPLPP</sequence>
<dbReference type="AlphaFoldDB" id="A0A1H6LB16"/>
<evidence type="ECO:0000313" key="2">
    <source>
        <dbReference type="Proteomes" id="UP000198988"/>
    </source>
</evidence>
<evidence type="ECO:0000313" key="1">
    <source>
        <dbReference type="EMBL" id="SEH81729.1"/>
    </source>
</evidence>